<dbReference type="GO" id="GO:0010181">
    <property type="term" value="F:FMN binding"/>
    <property type="evidence" value="ECO:0007669"/>
    <property type="project" value="UniProtKB-UniRule"/>
</dbReference>
<keyword evidence="3" id="KW-0511">Multifunctional enzyme</keyword>
<dbReference type="OrthoDB" id="9802554at2"/>
<protein>
    <recommendedName>
        <fullName evidence="3">Coenzyme A biosynthesis bifunctional protein CoaBC</fullName>
    </recommendedName>
    <alternativeName>
        <fullName evidence="3">DNA/pantothenate metabolism flavoprotein</fullName>
    </alternativeName>
    <alternativeName>
        <fullName evidence="3">Phosphopantothenoylcysteine synthetase/decarboxylase</fullName>
        <shortName evidence="3">PPCS-PPCDC</shortName>
    </alternativeName>
    <domain>
        <recommendedName>
            <fullName evidence="3">Phosphopantothenoylcysteine decarboxylase</fullName>
            <shortName evidence="3">PPC decarboxylase</shortName>
            <shortName evidence="3">PPC-DC</shortName>
            <ecNumber evidence="3">4.1.1.36</ecNumber>
        </recommendedName>
        <alternativeName>
            <fullName evidence="3">CoaC</fullName>
        </alternativeName>
    </domain>
    <domain>
        <recommendedName>
            <fullName evidence="3">Phosphopantothenate--cysteine ligase</fullName>
            <ecNumber evidence="3">6.3.2.5</ecNumber>
        </recommendedName>
        <alternativeName>
            <fullName evidence="3">CoaB</fullName>
        </alternativeName>
        <alternativeName>
            <fullName evidence="3">Phosphopantothenoylcysteine synthetase</fullName>
            <shortName evidence="3">PPC synthetase</shortName>
            <shortName evidence="3">PPC-S</shortName>
        </alternativeName>
    </domain>
</protein>
<feature type="active site" description="Proton donor" evidence="3">
    <location>
        <position position="154"/>
    </location>
</feature>
<sequence>MSKGKIILGISGGIAAYKTVELARELTKKGYQVFPVLTSGAENFVSSLSLTTVTGNKVLKEVFTEADPILHITLTDEADLILIAPATANIIGKIAHGIADDLLTTIVAAKNCPVLICPAMNTRMYQNSIVQENLKRLVAHGFNILEPDSGSLACGHVGPGRLPDIPEIVAEVEKLLQEKILKGIKVLVTAGPTREYIDPVRFITNKSSGKMGFALAEAFRNLGAEVYLVSGPVSLTPPPGVNFISVETTEEMAQKIDELFEKVQIVVKAAAVADFTPKEKFQQKLPKKNSLTVDLIKTKDILKSLGERKVEQFLVGFAAQTHDLENYAAKKLLEKNLDMIVANDVSRPDIGFESEENEVEVFTKDGEKIFIPRATKKVVAQKLARLIGEKYLNKQNEKG</sequence>
<keyword evidence="3" id="KW-0479">Metal-binding</keyword>
<dbReference type="HAMAP" id="MF_02225">
    <property type="entry name" value="CoaBC"/>
    <property type="match status" value="1"/>
</dbReference>
<dbReference type="Pfam" id="PF04127">
    <property type="entry name" value="DFP"/>
    <property type="match status" value="1"/>
</dbReference>
<dbReference type="GO" id="GO:0015937">
    <property type="term" value="P:coenzyme A biosynthetic process"/>
    <property type="evidence" value="ECO:0007669"/>
    <property type="project" value="UniProtKB-UniRule"/>
</dbReference>
<reference evidence="8" key="1">
    <citation type="submission" date="2016-12" db="EMBL/GenBank/DDBJ databases">
        <title>Draft Genome Sequences od Carboxydothermus pertinax and islandicus, Hydrogenogenic Carboxydotrophic Bacteria.</title>
        <authorList>
            <person name="Fukuyama Y."/>
            <person name="Ohmae K."/>
            <person name="Yoneda Y."/>
            <person name="Yoshida T."/>
            <person name="Sako Y."/>
        </authorList>
    </citation>
    <scope>NUCLEOTIDE SEQUENCE [LARGE SCALE GENOMIC DNA]</scope>
    <source>
        <strain evidence="8">SET</strain>
    </source>
</reference>
<dbReference type="RefSeq" id="WP_077177450.1">
    <property type="nucleotide sequence ID" value="NZ_BDJL01000030.1"/>
</dbReference>
<dbReference type="InterPro" id="IPR007085">
    <property type="entry name" value="DNA/pantothenate-metab_flavo_C"/>
</dbReference>
<dbReference type="InterPro" id="IPR035929">
    <property type="entry name" value="CoaB-like_sf"/>
</dbReference>
<evidence type="ECO:0000256" key="2">
    <source>
        <dbReference type="ARBA" id="ARBA00023239"/>
    </source>
</evidence>
<dbReference type="InterPro" id="IPR003382">
    <property type="entry name" value="Flavoprotein"/>
</dbReference>
<dbReference type="PANTHER" id="PTHR14359">
    <property type="entry name" value="HOMO-OLIGOMERIC FLAVIN CONTAINING CYS DECARBOXYLASE FAMILY"/>
    <property type="match status" value="1"/>
</dbReference>
<comment type="caution">
    <text evidence="7">The sequence shown here is derived from an EMBL/GenBank/DDBJ whole genome shotgun (WGS) entry which is preliminary data.</text>
</comment>
<keyword evidence="3 4" id="KW-0436">Ligase</keyword>
<comment type="similarity">
    <text evidence="3 4">In the N-terminal section; belongs to the HFCD (homo-oligomeric flavin containing Cys decarboxylase) superfamily.</text>
</comment>
<feature type="binding site" evidence="3">
    <location>
        <position position="274"/>
    </location>
    <ligand>
        <name>CTP</name>
        <dbReference type="ChEBI" id="CHEBI:37563"/>
    </ligand>
</feature>
<name>A0A1L8D1J6_9THEO</name>
<feature type="region of interest" description="Phosphopantothenate--cysteine ligase" evidence="3">
    <location>
        <begin position="186"/>
        <end position="399"/>
    </location>
</feature>
<dbReference type="GO" id="GO:0015941">
    <property type="term" value="P:pantothenate catabolic process"/>
    <property type="evidence" value="ECO:0007669"/>
    <property type="project" value="InterPro"/>
</dbReference>
<feature type="binding site" evidence="3">
    <location>
        <position position="317"/>
    </location>
    <ligand>
        <name>CTP</name>
        <dbReference type="ChEBI" id="CHEBI:37563"/>
    </ligand>
</feature>
<accession>A0A1L8D1J6</accession>
<keyword evidence="2 3" id="KW-0456">Lyase</keyword>
<dbReference type="GO" id="GO:0004632">
    <property type="term" value="F:phosphopantothenate--cysteine ligase activity"/>
    <property type="evidence" value="ECO:0007669"/>
    <property type="project" value="UniProtKB-UniRule"/>
</dbReference>
<dbReference type="UniPathway" id="UPA00241">
    <property type="reaction ID" value="UER00353"/>
</dbReference>
<keyword evidence="3" id="KW-0460">Magnesium</keyword>
<gene>
    <name evidence="3" type="primary">coaBC</name>
    <name evidence="7" type="ORF">ciss_09610</name>
</gene>
<dbReference type="GO" id="GO:0004633">
    <property type="term" value="F:phosphopantothenoylcysteine decarboxylase activity"/>
    <property type="evidence" value="ECO:0007669"/>
    <property type="project" value="UniProtKB-UniRule"/>
</dbReference>
<dbReference type="AlphaFoldDB" id="A0A1L8D1J6"/>
<dbReference type="SUPFAM" id="SSF102645">
    <property type="entry name" value="CoaB-like"/>
    <property type="match status" value="1"/>
</dbReference>
<dbReference type="NCBIfam" id="TIGR00521">
    <property type="entry name" value="coaBC_dfp"/>
    <property type="match status" value="1"/>
</dbReference>
<keyword evidence="3 4" id="KW-0288">FMN</keyword>
<keyword evidence="8" id="KW-1185">Reference proteome</keyword>
<dbReference type="Proteomes" id="UP000187338">
    <property type="component" value="Unassembled WGS sequence"/>
</dbReference>
<evidence type="ECO:0000256" key="3">
    <source>
        <dbReference type="HAMAP-Rule" id="MF_02225"/>
    </source>
</evidence>
<dbReference type="EC" id="6.3.2.5" evidence="3"/>
<comment type="function">
    <text evidence="4">Catalyzes two steps in the biosynthesis of coenzyme A. In the first step cysteine is conjugated to 4'-phosphopantothenate to form 4-phosphopantothenoylcysteine, in the latter compound is decarboxylated to form 4'-phosphopantotheine.</text>
</comment>
<evidence type="ECO:0000313" key="7">
    <source>
        <dbReference type="EMBL" id="GAV25028.1"/>
    </source>
</evidence>
<proteinExistence type="inferred from homology"/>
<dbReference type="EMBL" id="BDJL01000030">
    <property type="protein sequence ID" value="GAV25028.1"/>
    <property type="molecule type" value="Genomic_DNA"/>
</dbReference>
<comment type="pathway">
    <text evidence="3 4">Cofactor biosynthesis; coenzyme A biosynthesis; CoA from (R)-pantothenate: step 3/5.</text>
</comment>
<dbReference type="Pfam" id="PF02441">
    <property type="entry name" value="Flavoprotein"/>
    <property type="match status" value="1"/>
</dbReference>
<dbReference type="InterPro" id="IPR005252">
    <property type="entry name" value="CoaBC"/>
</dbReference>
<dbReference type="SUPFAM" id="SSF52507">
    <property type="entry name" value="Homo-oligomeric flavin-containing Cys decarboxylases, HFCD"/>
    <property type="match status" value="1"/>
</dbReference>
<evidence type="ECO:0000313" key="8">
    <source>
        <dbReference type="Proteomes" id="UP000187338"/>
    </source>
</evidence>
<feature type="binding site" evidence="3">
    <location>
        <position position="335"/>
    </location>
    <ligand>
        <name>CTP</name>
        <dbReference type="ChEBI" id="CHEBI:37563"/>
    </ligand>
</feature>
<dbReference type="GO" id="GO:0071513">
    <property type="term" value="C:phosphopantothenoylcysteine decarboxylase complex"/>
    <property type="evidence" value="ECO:0007669"/>
    <property type="project" value="TreeGrafter"/>
</dbReference>
<feature type="domain" description="DNA/pantothenate metabolism flavoprotein C-terminal" evidence="6">
    <location>
        <begin position="181"/>
        <end position="387"/>
    </location>
</feature>
<comment type="pathway">
    <text evidence="3 4">Cofactor biosynthesis; coenzyme A biosynthesis; CoA from (R)-pantothenate: step 2/5.</text>
</comment>
<evidence type="ECO:0000256" key="1">
    <source>
        <dbReference type="ARBA" id="ARBA00022793"/>
    </source>
</evidence>
<feature type="region of interest" description="Phosphopantothenoylcysteine decarboxylase" evidence="3">
    <location>
        <begin position="1"/>
        <end position="185"/>
    </location>
</feature>
<evidence type="ECO:0000259" key="6">
    <source>
        <dbReference type="Pfam" id="PF04127"/>
    </source>
</evidence>
<comment type="cofactor">
    <cofactor evidence="3">
        <name>FMN</name>
        <dbReference type="ChEBI" id="CHEBI:58210"/>
    </cofactor>
    <text evidence="3">Binds 1 FMN per subunit.</text>
</comment>
<dbReference type="GO" id="GO:0046872">
    <property type="term" value="F:metal ion binding"/>
    <property type="evidence" value="ECO:0007669"/>
    <property type="project" value="UniProtKB-KW"/>
</dbReference>
<evidence type="ECO:0000256" key="4">
    <source>
        <dbReference type="RuleBase" id="RU364078"/>
    </source>
</evidence>
<dbReference type="PANTHER" id="PTHR14359:SF6">
    <property type="entry name" value="PHOSPHOPANTOTHENOYLCYSTEINE DECARBOXYLASE"/>
    <property type="match status" value="1"/>
</dbReference>
<organism evidence="7 8">
    <name type="scientific">Carboxydothermus islandicus</name>
    <dbReference type="NCBI Taxonomy" id="661089"/>
    <lineage>
        <taxon>Bacteria</taxon>
        <taxon>Bacillati</taxon>
        <taxon>Bacillota</taxon>
        <taxon>Clostridia</taxon>
        <taxon>Thermoanaerobacterales</taxon>
        <taxon>Thermoanaerobacteraceae</taxon>
        <taxon>Carboxydothermus</taxon>
    </lineage>
</organism>
<comment type="catalytic activity">
    <reaction evidence="3 4">
        <text>(R)-4'-phosphopantothenate + L-cysteine + CTP = N-[(R)-4-phosphopantothenoyl]-L-cysteine + CMP + diphosphate + H(+)</text>
        <dbReference type="Rhea" id="RHEA:19397"/>
        <dbReference type="ChEBI" id="CHEBI:10986"/>
        <dbReference type="ChEBI" id="CHEBI:15378"/>
        <dbReference type="ChEBI" id="CHEBI:33019"/>
        <dbReference type="ChEBI" id="CHEBI:35235"/>
        <dbReference type="ChEBI" id="CHEBI:37563"/>
        <dbReference type="ChEBI" id="CHEBI:59458"/>
        <dbReference type="ChEBI" id="CHEBI:60377"/>
        <dbReference type="EC" id="6.3.2.5"/>
    </reaction>
</comment>
<keyword evidence="1 3" id="KW-0210">Decarboxylase</keyword>
<dbReference type="Gene3D" id="3.40.50.1950">
    <property type="entry name" value="Flavin prenyltransferase-like"/>
    <property type="match status" value="1"/>
</dbReference>
<comment type="caution">
    <text evidence="3">Lacks conserved residue(s) required for the propagation of feature annotation.</text>
</comment>
<dbReference type="Gene3D" id="3.40.50.10300">
    <property type="entry name" value="CoaB-like"/>
    <property type="match status" value="1"/>
</dbReference>
<evidence type="ECO:0000259" key="5">
    <source>
        <dbReference type="Pfam" id="PF02441"/>
    </source>
</evidence>
<feature type="binding site" evidence="3">
    <location>
        <position position="331"/>
    </location>
    <ligand>
        <name>CTP</name>
        <dbReference type="ChEBI" id="CHEBI:37563"/>
    </ligand>
</feature>
<feature type="binding site" evidence="3">
    <location>
        <position position="284"/>
    </location>
    <ligand>
        <name>CTP</name>
        <dbReference type="ChEBI" id="CHEBI:37563"/>
    </ligand>
</feature>
<comment type="function">
    <text evidence="3">Catalyzes two sequential steps in the biosynthesis of coenzyme A. In the first step cysteine is conjugated to 4'-phosphopantothenate to form 4-phosphopantothenoylcysteine. In the second step the latter compound is decarboxylated to form 4'-phosphopantotheine.</text>
</comment>
<feature type="domain" description="Flavoprotein" evidence="5">
    <location>
        <begin position="5"/>
        <end position="175"/>
    </location>
</feature>
<dbReference type="EC" id="4.1.1.36" evidence="3"/>
<keyword evidence="3 4" id="KW-0285">Flavoprotein</keyword>
<dbReference type="InterPro" id="IPR036551">
    <property type="entry name" value="Flavin_trans-like"/>
</dbReference>
<comment type="cofactor">
    <cofactor evidence="3">
        <name>Mg(2+)</name>
        <dbReference type="ChEBI" id="CHEBI:18420"/>
    </cofactor>
</comment>
<dbReference type="STRING" id="661089.ciss_09610"/>
<comment type="catalytic activity">
    <reaction evidence="3 4">
        <text>N-[(R)-4-phosphopantothenoyl]-L-cysteine + H(+) = (R)-4'-phosphopantetheine + CO2</text>
        <dbReference type="Rhea" id="RHEA:16793"/>
        <dbReference type="ChEBI" id="CHEBI:15378"/>
        <dbReference type="ChEBI" id="CHEBI:16526"/>
        <dbReference type="ChEBI" id="CHEBI:59458"/>
        <dbReference type="ChEBI" id="CHEBI:61723"/>
        <dbReference type="EC" id="4.1.1.36"/>
    </reaction>
</comment>
<comment type="similarity">
    <text evidence="3 4">In the C-terminal section; belongs to the PPC synthetase family.</text>
</comment>